<dbReference type="Proteomes" id="UP000612585">
    <property type="component" value="Unassembled WGS sequence"/>
</dbReference>
<keyword evidence="1" id="KW-0472">Membrane</keyword>
<gene>
    <name evidence="2" type="ORF">Vau01_033240</name>
</gene>
<evidence type="ECO:0000256" key="1">
    <source>
        <dbReference type="SAM" id="Phobius"/>
    </source>
</evidence>
<accession>A0A8J3Z6E5</accession>
<evidence type="ECO:0000313" key="3">
    <source>
        <dbReference type="Proteomes" id="UP000612585"/>
    </source>
</evidence>
<proteinExistence type="predicted"/>
<keyword evidence="1" id="KW-0812">Transmembrane</keyword>
<sequence>MNLSDVFEETTTGTLPPSRIDVETVYRAGVRRRRIGIAARAALVVLPILALIATLIVAMDPGGDEETADIPPSTWVVHQVGGFDQKRLWAYIEPCAGCGFELRTSDNGGRTWTKYVVREADLKLPVLTTGSGGIAVVVNPNEVRVSADGWGVFRLAQFRAEPVAAPSANSPVYCNTEPYENANRMRVEDPGTVRIIDILAQSLGPAPTQPPFACLAAVRSPDGSILAAGRDPGTGKPAAARSTDDGYTWQAKVFEPAEPLDPGKPLVVTDLLGSTGGAAVVRFQQDQWTGLYRREAGMWRELRPASRAADHFVLADDNSLVAQAAGGAYTVNRPGDAVFEPISRPKGVGREVILGSTALPGGGHVAYNGNHVWTSADGRSWKAVGLG</sequence>
<dbReference type="AlphaFoldDB" id="A0A8J3Z6E5"/>
<comment type="caution">
    <text evidence="2">The sequence shown here is derived from an EMBL/GenBank/DDBJ whole genome shotgun (WGS) entry which is preliminary data.</text>
</comment>
<feature type="transmembrane region" description="Helical" evidence="1">
    <location>
        <begin position="37"/>
        <end position="59"/>
    </location>
</feature>
<evidence type="ECO:0000313" key="2">
    <source>
        <dbReference type="EMBL" id="GIJ55808.1"/>
    </source>
</evidence>
<keyword evidence="1" id="KW-1133">Transmembrane helix</keyword>
<protein>
    <submittedName>
        <fullName evidence="2">Uncharacterized protein</fullName>
    </submittedName>
</protein>
<dbReference type="EMBL" id="BOPG01000022">
    <property type="protein sequence ID" value="GIJ55808.1"/>
    <property type="molecule type" value="Genomic_DNA"/>
</dbReference>
<organism evidence="2 3">
    <name type="scientific">Virgisporangium aurantiacum</name>
    <dbReference type="NCBI Taxonomy" id="175570"/>
    <lineage>
        <taxon>Bacteria</taxon>
        <taxon>Bacillati</taxon>
        <taxon>Actinomycetota</taxon>
        <taxon>Actinomycetes</taxon>
        <taxon>Micromonosporales</taxon>
        <taxon>Micromonosporaceae</taxon>
        <taxon>Virgisporangium</taxon>
    </lineage>
</organism>
<keyword evidence="3" id="KW-1185">Reference proteome</keyword>
<name>A0A8J3Z6E5_9ACTN</name>
<dbReference type="SUPFAM" id="SSF110296">
    <property type="entry name" value="Oligoxyloglucan reducing end-specific cellobiohydrolase"/>
    <property type="match status" value="2"/>
</dbReference>
<dbReference type="RefSeq" id="WP_203993164.1">
    <property type="nucleotide sequence ID" value="NZ_BOPG01000022.1"/>
</dbReference>
<reference evidence="2" key="1">
    <citation type="submission" date="2021-01" db="EMBL/GenBank/DDBJ databases">
        <title>Whole genome shotgun sequence of Virgisporangium aurantiacum NBRC 16421.</title>
        <authorList>
            <person name="Komaki H."/>
            <person name="Tamura T."/>
        </authorList>
    </citation>
    <scope>NUCLEOTIDE SEQUENCE</scope>
    <source>
        <strain evidence="2">NBRC 16421</strain>
    </source>
</reference>